<gene>
    <name evidence="1" type="ORF">F4553_004300</name>
</gene>
<evidence type="ECO:0000313" key="1">
    <source>
        <dbReference type="EMBL" id="MBB5870921.1"/>
    </source>
</evidence>
<reference evidence="1 2" key="1">
    <citation type="submission" date="2020-08" db="EMBL/GenBank/DDBJ databases">
        <title>Sequencing the genomes of 1000 actinobacteria strains.</title>
        <authorList>
            <person name="Klenk H.-P."/>
        </authorList>
    </citation>
    <scope>NUCLEOTIDE SEQUENCE [LARGE SCALE GENOMIC DNA]</scope>
    <source>
        <strain evidence="1 2">DSM 45362</strain>
    </source>
</reference>
<name>A0A841BW05_9ACTN</name>
<dbReference type="Proteomes" id="UP000587527">
    <property type="component" value="Unassembled WGS sequence"/>
</dbReference>
<dbReference type="RefSeq" id="WP_184838633.1">
    <property type="nucleotide sequence ID" value="NZ_JACHMN010000002.1"/>
</dbReference>
<keyword evidence="2" id="KW-1185">Reference proteome</keyword>
<dbReference type="EMBL" id="JACHMN010000002">
    <property type="protein sequence ID" value="MBB5870921.1"/>
    <property type="molecule type" value="Genomic_DNA"/>
</dbReference>
<comment type="caution">
    <text evidence="1">The sequence shown here is derived from an EMBL/GenBank/DDBJ whole genome shotgun (WGS) entry which is preliminary data.</text>
</comment>
<organism evidence="1 2">
    <name type="scientific">Allocatelliglobosispora scoriae</name>
    <dbReference type="NCBI Taxonomy" id="643052"/>
    <lineage>
        <taxon>Bacteria</taxon>
        <taxon>Bacillati</taxon>
        <taxon>Actinomycetota</taxon>
        <taxon>Actinomycetes</taxon>
        <taxon>Micromonosporales</taxon>
        <taxon>Micromonosporaceae</taxon>
        <taxon>Allocatelliglobosispora</taxon>
    </lineage>
</organism>
<proteinExistence type="predicted"/>
<sequence>MTHVELSLSPTGFHAGTGAAEPALERWATALVNAGEAALIIDAEAQIVAYTASCARLLCLRNSSLGGRLHDALRLIDFTAAGIDLPDAERDLIPPLLAIASGRLARGLIRVRCVDQDTTTRTLDAISTPVRQDDAAVGSLTFLCEI</sequence>
<accession>A0A841BW05</accession>
<dbReference type="AlphaFoldDB" id="A0A841BW05"/>
<protein>
    <submittedName>
        <fullName evidence="1">PAS domain-containing protein</fullName>
    </submittedName>
</protein>
<evidence type="ECO:0000313" key="2">
    <source>
        <dbReference type="Proteomes" id="UP000587527"/>
    </source>
</evidence>